<evidence type="ECO:0000256" key="1">
    <source>
        <dbReference type="ARBA" id="ARBA00004418"/>
    </source>
</evidence>
<reference evidence="8 9" key="1">
    <citation type="submission" date="2018-02" db="EMBL/GenBank/DDBJ databases">
        <title>novel marine gammaproteobacteria from coastal saline agro ecosystem.</title>
        <authorList>
            <person name="Krishnan R."/>
            <person name="Ramesh Kumar N."/>
        </authorList>
    </citation>
    <scope>NUCLEOTIDE SEQUENCE [LARGE SCALE GENOMIC DNA]</scope>
    <source>
        <strain evidence="8 9">228</strain>
    </source>
</reference>
<dbReference type="PANTHER" id="PTHR30504">
    <property type="entry name" value="GLUCANS BIOSYNTHESIS PROTEIN"/>
    <property type="match status" value="1"/>
</dbReference>
<evidence type="ECO:0000259" key="7">
    <source>
        <dbReference type="Pfam" id="PF04349"/>
    </source>
</evidence>
<dbReference type="InterPro" id="IPR023704">
    <property type="entry name" value="MdoG_OpgG"/>
</dbReference>
<evidence type="ECO:0000256" key="6">
    <source>
        <dbReference type="HAMAP-Rule" id="MF_01069"/>
    </source>
</evidence>
<organism evidence="8 9">
    <name type="scientific">Proteobacteria bacterium 228</name>
    <dbReference type="NCBI Taxonomy" id="2083153"/>
    <lineage>
        <taxon>Bacteria</taxon>
        <taxon>Pseudomonadati</taxon>
        <taxon>Pseudomonadota</taxon>
    </lineage>
</organism>
<comment type="pathway">
    <text evidence="2 6">Glycan metabolism; osmoregulated periplasmic glucan (OPG) biosynthesis.</text>
</comment>
<feature type="chain" id="PRO_5015789908" description="Glucans biosynthesis protein G" evidence="6">
    <location>
        <begin position="18"/>
        <end position="505"/>
    </location>
</feature>
<dbReference type="InterPro" id="IPR013783">
    <property type="entry name" value="Ig-like_fold"/>
</dbReference>
<dbReference type="EMBL" id="PRLP01000007">
    <property type="protein sequence ID" value="PPC79037.1"/>
    <property type="molecule type" value="Genomic_DNA"/>
</dbReference>
<dbReference type="PIRSF" id="PIRSF006281">
    <property type="entry name" value="MdoG"/>
    <property type="match status" value="1"/>
</dbReference>
<comment type="similarity">
    <text evidence="3 6">Belongs to the OpgD/OpgG family.</text>
</comment>
<gene>
    <name evidence="6" type="primary">opgG</name>
    <name evidence="8" type="ORF">C4K68_02470</name>
</gene>
<sequence precursor="true">MMPSLAILLLISAPSFAADKAENYAVNSKFNRDTVVDLARKLAASPYSPPKSALPDSLKSLSYDEYRDIQFDPTQAVWANEGLPFEMQMFHRGAYYKDPVEVAIVEDGTARHLAYSPTLFKTGDVMTKPLPTDDIGFAGFNLHSPINRPDFYDETVVFQGASYFRALGKNEVYGLSARGLALKTADPEGEEFPIYRAFWIEKPSKESNSIVIYALLDSQSVTGAYRFTIRPGTNTTMDVEATLFPRVDLSKIGLAPESSMYLFSANGRQDVDDFRPEVHDSDGLLMVNGRGERLWRPLANPKELQISAFQDTAPLGFGLMQRDRDFNNYQDLEAEYQQRPSLWVEPVGNWGKGAVVLTEIPSSAEIHDNIIAYWAPTSPITAGSEYSFAYRLTWGQGPQIAPGEARVESTRSGKADGTGNKRLFVVDYTIPNTTGVSMPANRPQAMVKASKGSVSNVVVRDNPQTGGYRVSFELDPTDADLVELRMELKFDDGRKAETWMYRWTN</sequence>
<dbReference type="Pfam" id="PF04349">
    <property type="entry name" value="MdoG"/>
    <property type="match status" value="1"/>
</dbReference>
<feature type="signal peptide" evidence="6">
    <location>
        <begin position="1"/>
        <end position="17"/>
    </location>
</feature>
<dbReference type="InterPro" id="IPR011013">
    <property type="entry name" value="Gal_mutarotase_sf_dom"/>
</dbReference>
<proteinExistence type="inferred from homology"/>
<dbReference type="PANTHER" id="PTHR30504:SF2">
    <property type="entry name" value="GLUCANS BIOSYNTHESIS PROTEIN G"/>
    <property type="match status" value="1"/>
</dbReference>
<dbReference type="InterPro" id="IPR014718">
    <property type="entry name" value="GH-type_carb-bd"/>
</dbReference>
<comment type="subcellular location">
    <subcellularLocation>
        <location evidence="1 6">Periplasm</location>
    </subcellularLocation>
</comment>
<keyword evidence="5 6" id="KW-0574">Periplasm</keyword>
<keyword evidence="4 6" id="KW-0732">Signal</keyword>
<evidence type="ECO:0000256" key="2">
    <source>
        <dbReference type="ARBA" id="ARBA00005001"/>
    </source>
</evidence>
<comment type="caution">
    <text evidence="8">The sequence shown here is derived from an EMBL/GenBank/DDBJ whole genome shotgun (WGS) entry which is preliminary data.</text>
</comment>
<dbReference type="Gene3D" id="2.70.98.10">
    <property type="match status" value="1"/>
</dbReference>
<feature type="domain" description="Glucan biosynthesis periplasmic MdoG C-terminal" evidence="7">
    <location>
        <begin position="30"/>
        <end position="503"/>
    </location>
</feature>
<dbReference type="InterPro" id="IPR014438">
    <property type="entry name" value="Glucan_biosyn_MdoG/MdoD"/>
</dbReference>
<dbReference type="GO" id="GO:0030246">
    <property type="term" value="F:carbohydrate binding"/>
    <property type="evidence" value="ECO:0007669"/>
    <property type="project" value="InterPro"/>
</dbReference>
<evidence type="ECO:0000256" key="5">
    <source>
        <dbReference type="ARBA" id="ARBA00022764"/>
    </source>
</evidence>
<dbReference type="UniPathway" id="UPA00637"/>
<evidence type="ECO:0000256" key="4">
    <source>
        <dbReference type="ARBA" id="ARBA00022729"/>
    </source>
</evidence>
<protein>
    <recommendedName>
        <fullName evidence="6">Glucans biosynthesis protein G</fullName>
    </recommendedName>
</protein>
<dbReference type="InterPro" id="IPR007444">
    <property type="entry name" value="Glucan_biosyn_MdoG_C"/>
</dbReference>
<evidence type="ECO:0000313" key="8">
    <source>
        <dbReference type="EMBL" id="PPC79037.1"/>
    </source>
</evidence>
<dbReference type="AlphaFoldDB" id="A0A2S5KW10"/>
<accession>A0A2S5KW10</accession>
<dbReference type="Proteomes" id="UP000238196">
    <property type="component" value="Unassembled WGS sequence"/>
</dbReference>
<dbReference type="GO" id="GO:0030288">
    <property type="term" value="C:outer membrane-bounded periplasmic space"/>
    <property type="evidence" value="ECO:0007669"/>
    <property type="project" value="TreeGrafter"/>
</dbReference>
<dbReference type="HAMAP" id="MF_01069">
    <property type="entry name" value="MdoG_OpgG"/>
    <property type="match status" value="1"/>
</dbReference>
<dbReference type="GO" id="GO:0003824">
    <property type="term" value="F:catalytic activity"/>
    <property type="evidence" value="ECO:0007669"/>
    <property type="project" value="InterPro"/>
</dbReference>
<name>A0A2S5KW10_9PROT</name>
<evidence type="ECO:0000313" key="9">
    <source>
        <dbReference type="Proteomes" id="UP000238196"/>
    </source>
</evidence>
<dbReference type="SUPFAM" id="SSF74650">
    <property type="entry name" value="Galactose mutarotase-like"/>
    <property type="match status" value="1"/>
</dbReference>
<dbReference type="OrthoDB" id="335750at2"/>
<dbReference type="InterPro" id="IPR014756">
    <property type="entry name" value="Ig_E-set"/>
</dbReference>
<dbReference type="Gene3D" id="2.60.40.10">
    <property type="entry name" value="Immunoglobulins"/>
    <property type="match status" value="1"/>
</dbReference>
<dbReference type="SUPFAM" id="SSF81296">
    <property type="entry name" value="E set domains"/>
    <property type="match status" value="1"/>
</dbReference>
<evidence type="ECO:0000256" key="3">
    <source>
        <dbReference type="ARBA" id="ARBA00009284"/>
    </source>
</evidence>
<dbReference type="FunFam" id="2.70.98.10:FF:000001">
    <property type="entry name" value="Glucans biosynthesis protein G"/>
    <property type="match status" value="1"/>
</dbReference>
<comment type="function">
    <text evidence="6">Involved in the biosynthesis of osmoregulated periplasmic glucans (OPGs).</text>
</comment>
<dbReference type="GO" id="GO:0051274">
    <property type="term" value="P:beta-glucan biosynthetic process"/>
    <property type="evidence" value="ECO:0007669"/>
    <property type="project" value="TreeGrafter"/>
</dbReference>